<name>A0ABZ1ZV17_STRNV</name>
<feature type="region of interest" description="Disordered" evidence="1">
    <location>
        <begin position="39"/>
        <end position="59"/>
    </location>
</feature>
<dbReference type="Pfam" id="PF19746">
    <property type="entry name" value="DUF6233"/>
    <property type="match status" value="1"/>
</dbReference>
<evidence type="ECO:0000256" key="1">
    <source>
        <dbReference type="SAM" id="MobiDB-lite"/>
    </source>
</evidence>
<organism evidence="2 3">
    <name type="scientific">Streptomyces niveus</name>
    <name type="common">Streptomyces spheroides</name>
    <dbReference type="NCBI Taxonomy" id="193462"/>
    <lineage>
        <taxon>Bacteria</taxon>
        <taxon>Bacillati</taxon>
        <taxon>Actinomycetota</taxon>
        <taxon>Actinomycetes</taxon>
        <taxon>Kitasatosporales</taxon>
        <taxon>Streptomycetaceae</taxon>
        <taxon>Streptomyces</taxon>
    </lineage>
</organism>
<reference evidence="2" key="1">
    <citation type="submission" date="2022-10" db="EMBL/GenBank/DDBJ databases">
        <title>The complete genomes of actinobacterial strains from the NBC collection.</title>
        <authorList>
            <person name="Joergensen T.S."/>
            <person name="Alvarez Arevalo M."/>
            <person name="Sterndorff E.B."/>
            <person name="Faurdal D."/>
            <person name="Vuksanovic O."/>
            <person name="Mourched A.-S."/>
            <person name="Charusanti P."/>
            <person name="Shaw S."/>
            <person name="Blin K."/>
            <person name="Weber T."/>
        </authorList>
    </citation>
    <scope>NUCLEOTIDE SEQUENCE</scope>
    <source>
        <strain evidence="2">NBC_01432</strain>
    </source>
</reference>
<evidence type="ECO:0000313" key="2">
    <source>
        <dbReference type="EMBL" id="WUX50121.1"/>
    </source>
</evidence>
<dbReference type="Proteomes" id="UP001432209">
    <property type="component" value="Chromosome"/>
</dbReference>
<dbReference type="EMBL" id="CP109495">
    <property type="protein sequence ID" value="WUX50121.1"/>
    <property type="molecule type" value="Genomic_DNA"/>
</dbReference>
<accession>A0ABZ1ZV17</accession>
<sequence length="108" mass="12497">MPRDPRIRLEQLRFLYNIQLHHLRQTEHWIRVAEERVAEADSLKPPPPPQWGYSHARGDKPPTVHTWDCGMSGPKKPLTRDQALRALTVDQVPPCVYCTPDRDLGVLE</sequence>
<keyword evidence="3" id="KW-1185">Reference proteome</keyword>
<protein>
    <submittedName>
        <fullName evidence="2">DUF6233 domain-containing protein</fullName>
    </submittedName>
</protein>
<evidence type="ECO:0000313" key="3">
    <source>
        <dbReference type="Proteomes" id="UP001432209"/>
    </source>
</evidence>
<gene>
    <name evidence="2" type="ORF">OG442_00275</name>
</gene>
<proteinExistence type="predicted"/>
<dbReference type="InterPro" id="IPR046200">
    <property type="entry name" value="DUF6233"/>
</dbReference>
<dbReference type="RefSeq" id="WP_329073663.1">
    <property type="nucleotide sequence ID" value="NZ_CP109495.1"/>
</dbReference>